<organism evidence="7 8">
    <name type="scientific">Streptomyces calvus</name>
    <dbReference type="NCBI Taxonomy" id="67282"/>
    <lineage>
        <taxon>Bacteria</taxon>
        <taxon>Bacillati</taxon>
        <taxon>Actinomycetota</taxon>
        <taxon>Actinomycetes</taxon>
        <taxon>Kitasatosporales</taxon>
        <taxon>Streptomycetaceae</taxon>
        <taxon>Streptomyces</taxon>
    </lineage>
</organism>
<dbReference type="NCBIfam" id="TIGR01733">
    <property type="entry name" value="AA-adenyl-dom"/>
    <property type="match status" value="1"/>
</dbReference>
<evidence type="ECO:0000313" key="8">
    <source>
        <dbReference type="Proteomes" id="UP000316215"/>
    </source>
</evidence>
<dbReference type="InterPro" id="IPR029058">
    <property type="entry name" value="AB_hydrolase_fold"/>
</dbReference>
<dbReference type="Gene3D" id="3.30.559.10">
    <property type="entry name" value="Chloramphenicol acetyltransferase-like domain"/>
    <property type="match status" value="1"/>
</dbReference>
<comment type="cofactor">
    <cofactor evidence="1">
        <name>pantetheine 4'-phosphate</name>
        <dbReference type="ChEBI" id="CHEBI:47942"/>
    </cofactor>
</comment>
<gene>
    <name evidence="7" type="ORF">CD934_30625</name>
</gene>
<dbReference type="Pfam" id="PF00501">
    <property type="entry name" value="AMP-binding"/>
    <property type="match status" value="1"/>
</dbReference>
<dbReference type="GO" id="GO:0017000">
    <property type="term" value="P:antibiotic biosynthetic process"/>
    <property type="evidence" value="ECO:0007669"/>
    <property type="project" value="UniProtKB-ARBA"/>
</dbReference>
<evidence type="ECO:0000313" key="7">
    <source>
        <dbReference type="EMBL" id="QDI72569.1"/>
    </source>
</evidence>
<dbReference type="SUPFAM" id="SSF47336">
    <property type="entry name" value="ACP-like"/>
    <property type="match status" value="1"/>
</dbReference>
<protein>
    <submittedName>
        <fullName evidence="7">Non-ribosomal peptide synthetase</fullName>
    </submittedName>
</protein>
<dbReference type="GO" id="GO:0043041">
    <property type="term" value="P:amino acid activation for nonribosomal peptide biosynthetic process"/>
    <property type="evidence" value="ECO:0007669"/>
    <property type="project" value="TreeGrafter"/>
</dbReference>
<keyword evidence="3" id="KW-0596">Phosphopantetheine</keyword>
<dbReference type="SMART" id="SM00823">
    <property type="entry name" value="PKS_PP"/>
    <property type="match status" value="1"/>
</dbReference>
<dbReference type="FunFam" id="3.40.50.980:FF:000001">
    <property type="entry name" value="Non-ribosomal peptide synthetase"/>
    <property type="match status" value="1"/>
</dbReference>
<evidence type="ECO:0000256" key="2">
    <source>
        <dbReference type="ARBA" id="ARBA00006432"/>
    </source>
</evidence>
<dbReference type="CDD" id="cd19531">
    <property type="entry name" value="LCL_NRPS-like"/>
    <property type="match status" value="1"/>
</dbReference>
<keyword evidence="4" id="KW-0597">Phosphoprotein</keyword>
<dbReference type="KEGG" id="sast:CD934_30625"/>
<dbReference type="GO" id="GO:0005829">
    <property type="term" value="C:cytosol"/>
    <property type="evidence" value="ECO:0007669"/>
    <property type="project" value="TreeGrafter"/>
</dbReference>
<dbReference type="InterPro" id="IPR010071">
    <property type="entry name" value="AA_adenyl_dom"/>
</dbReference>
<keyword evidence="8" id="KW-1185">Reference proteome</keyword>
<dbReference type="InterPro" id="IPR025110">
    <property type="entry name" value="AMP-bd_C"/>
</dbReference>
<dbReference type="InterPro" id="IPR036736">
    <property type="entry name" value="ACP-like_sf"/>
</dbReference>
<evidence type="ECO:0000256" key="3">
    <source>
        <dbReference type="ARBA" id="ARBA00022450"/>
    </source>
</evidence>
<dbReference type="SUPFAM" id="SSF56801">
    <property type="entry name" value="Acetyl-CoA synthetase-like"/>
    <property type="match status" value="1"/>
</dbReference>
<dbReference type="GO" id="GO:0003824">
    <property type="term" value="F:catalytic activity"/>
    <property type="evidence" value="ECO:0007669"/>
    <property type="project" value="InterPro"/>
</dbReference>
<dbReference type="PROSITE" id="PS00455">
    <property type="entry name" value="AMP_BINDING"/>
    <property type="match status" value="1"/>
</dbReference>
<dbReference type="PROSITE" id="PS50075">
    <property type="entry name" value="CARRIER"/>
    <property type="match status" value="1"/>
</dbReference>
<comment type="similarity">
    <text evidence="2">Belongs to the ATP-dependent AMP-binding enzyme family.</text>
</comment>
<dbReference type="RefSeq" id="WP_142233710.1">
    <property type="nucleotide sequence ID" value="NZ_CP022310.1"/>
</dbReference>
<dbReference type="SUPFAM" id="SSF52777">
    <property type="entry name" value="CoA-dependent acyltransferases"/>
    <property type="match status" value="2"/>
</dbReference>
<dbReference type="Gene3D" id="3.40.50.980">
    <property type="match status" value="2"/>
</dbReference>
<dbReference type="EMBL" id="CP022310">
    <property type="protein sequence ID" value="QDI72569.1"/>
    <property type="molecule type" value="Genomic_DNA"/>
</dbReference>
<evidence type="ECO:0000256" key="4">
    <source>
        <dbReference type="ARBA" id="ARBA00022553"/>
    </source>
</evidence>
<dbReference type="InterPro" id="IPR020845">
    <property type="entry name" value="AMP-binding_CS"/>
</dbReference>
<dbReference type="PANTHER" id="PTHR45527">
    <property type="entry name" value="NONRIBOSOMAL PEPTIDE SYNTHETASE"/>
    <property type="match status" value="1"/>
</dbReference>
<evidence type="ECO:0000256" key="1">
    <source>
        <dbReference type="ARBA" id="ARBA00001957"/>
    </source>
</evidence>
<dbReference type="Gene3D" id="3.30.559.30">
    <property type="entry name" value="Nonribosomal peptide synthetase, condensation domain"/>
    <property type="match status" value="1"/>
</dbReference>
<dbReference type="InterPro" id="IPR001242">
    <property type="entry name" value="Condensation_dom"/>
</dbReference>
<dbReference type="GO" id="GO:0072330">
    <property type="term" value="P:monocarboxylic acid biosynthetic process"/>
    <property type="evidence" value="ECO:0007669"/>
    <property type="project" value="UniProtKB-ARBA"/>
</dbReference>
<dbReference type="FunFam" id="2.30.38.10:FF:000001">
    <property type="entry name" value="Non-ribosomal peptide synthetase PvdI"/>
    <property type="match status" value="1"/>
</dbReference>
<dbReference type="FunFam" id="3.30.300.30:FF:000010">
    <property type="entry name" value="Enterobactin synthetase component F"/>
    <property type="match status" value="1"/>
</dbReference>
<dbReference type="FunFam" id="3.40.50.12780:FF:000012">
    <property type="entry name" value="Non-ribosomal peptide synthetase"/>
    <property type="match status" value="1"/>
</dbReference>
<dbReference type="InterPro" id="IPR045851">
    <property type="entry name" value="AMP-bd_C_sf"/>
</dbReference>
<dbReference type="InterPro" id="IPR023213">
    <property type="entry name" value="CAT-like_dom_sf"/>
</dbReference>
<dbReference type="InterPro" id="IPR000873">
    <property type="entry name" value="AMP-dep_synth/lig_dom"/>
</dbReference>
<dbReference type="Pfam" id="PF00550">
    <property type="entry name" value="PP-binding"/>
    <property type="match status" value="1"/>
</dbReference>
<dbReference type="GO" id="GO:0031177">
    <property type="term" value="F:phosphopantetheine binding"/>
    <property type="evidence" value="ECO:0007669"/>
    <property type="project" value="InterPro"/>
</dbReference>
<evidence type="ECO:0000259" key="6">
    <source>
        <dbReference type="PROSITE" id="PS50075"/>
    </source>
</evidence>
<feature type="domain" description="Carrier" evidence="6">
    <location>
        <begin position="983"/>
        <end position="1058"/>
    </location>
</feature>
<name>A0A514JYY9_9ACTN</name>
<dbReference type="GO" id="GO:0044550">
    <property type="term" value="P:secondary metabolite biosynthetic process"/>
    <property type="evidence" value="ECO:0007669"/>
    <property type="project" value="UniProtKB-ARBA"/>
</dbReference>
<dbReference type="Gene3D" id="3.30.300.30">
    <property type="match status" value="1"/>
</dbReference>
<dbReference type="Proteomes" id="UP000316215">
    <property type="component" value="Chromosome"/>
</dbReference>
<dbReference type="InterPro" id="IPR020806">
    <property type="entry name" value="PKS_PP-bd"/>
</dbReference>
<dbReference type="Gene3D" id="3.40.50.1820">
    <property type="entry name" value="alpha/beta hydrolase"/>
    <property type="match status" value="1"/>
</dbReference>
<evidence type="ECO:0000256" key="5">
    <source>
        <dbReference type="SAM" id="MobiDB-lite"/>
    </source>
</evidence>
<dbReference type="InterPro" id="IPR006162">
    <property type="entry name" value="Ppantetheine_attach_site"/>
</dbReference>
<dbReference type="GO" id="GO:0008610">
    <property type="term" value="P:lipid biosynthetic process"/>
    <property type="evidence" value="ECO:0007669"/>
    <property type="project" value="UniProtKB-ARBA"/>
</dbReference>
<feature type="region of interest" description="Disordered" evidence="5">
    <location>
        <begin position="1084"/>
        <end position="1103"/>
    </location>
</feature>
<dbReference type="Pfam" id="PF13193">
    <property type="entry name" value="AMP-binding_C"/>
    <property type="match status" value="1"/>
</dbReference>
<sequence>MTSATAPATAPRTRTHDVSVTQHGLWFLDQINPGDPLYTLAWRLELEGPLDTAALRHAVDAVVARHDALRTRFDRSGDGRPVQIVTDRLTIGLPVTDLRPLPAERRERAAADACAAEAATGFDLLAGPLIRTRLLRTAEHRHTLMLLVHHIVFDAVSMETVVRELADAYGHARAGTDWRPPPASQYPDFADRQRAELSGPRLDRLLGFWRRELDGAPELLTLPTDRPRPAEQTHAGAEHRVRLPAALTDRLRTLARSERVTLHMLLLAAYQVLLARWSGQRDVSVGTTVAGRPLSELAGSVGYFVNTVVLRGRLEDNPSFRDHLRAVRTTCLRAYDHQALPFDRVVEELRPGRSLSHNPLFQVTFDTHVDEPAHRTRTFGDATLTSAGFIEAGRSKFDLSLTAVDDGTGIELTAEYATDLFDHATVERLTGHYALLLGAAADAPETPVDGLGFLSSDEERLTVGDWNRTDGPVPDTTLGDLFAAQAARTPDAVAVSDASGHLTYAQLDARAAQVAHLLRSRGHGPESTVGVFLERSVDLVVALYGVVRSGAAFVPLDPGYPPDRLAHVVDDAGITTVLTESALRPRLPGHLDAPALDTDRHLFDAQPVTAPRPDVTGRHLAYIVYTSGSTGRPKGAMNEHRNIVNQLTWVQDRYGLGPADVLLQKTPVGFDDSLRELFWPLAVGARLVMAEPGAHRDPAALADVIEAERVTVLHVVPSLLQAFVESPADTARCASLRRVVCSGEALLPELQRRFFATFAGTELTNLYGPCEAAIDVTHWDCLPGAEGPVPIGGPVLNTRVYVLDTTGRPVPVGVPGELHVAGRQIGRGYHGRAALTAERFVPDAFSAEPGARLYRTGDVCRWRADGRLDYLGRTDHQVKIRGVRIEPEEIDAALTALPQVRQAAVLCREDTPGDKRLVAYVVPAADVRPADLRTALAGTLPAYMVPGDYVLLDALPLNSNGKLDRAALPAPAGDRPGDSLYTAPRDDVEAVVAWAFADVLGLGRAGVHDDFFDLGGHSLLATRAVMFLREHLGVDLRVHALFRAPTPALLAAETVRLATDPQRLRATGAAVRAVLDLTDEEAGRLLDGGPTAQEGPGDHGQDG</sequence>
<dbReference type="Gene3D" id="2.30.38.10">
    <property type="entry name" value="Luciferase, Domain 3"/>
    <property type="match status" value="1"/>
</dbReference>
<dbReference type="PROSITE" id="PS00012">
    <property type="entry name" value="PHOSPHOPANTETHEINE"/>
    <property type="match status" value="1"/>
</dbReference>
<dbReference type="FunFam" id="1.10.1200.10:FF:000016">
    <property type="entry name" value="Non-ribosomal peptide synthase"/>
    <property type="match status" value="1"/>
</dbReference>
<dbReference type="InterPro" id="IPR009081">
    <property type="entry name" value="PP-bd_ACP"/>
</dbReference>
<reference evidence="7 8" key="1">
    <citation type="submission" date="2017-07" db="EMBL/GenBank/DDBJ databases">
        <title>The Complete Genome of Streptomyces asterosporus-ZSY.</title>
        <authorList>
            <person name="Zhang S."/>
        </authorList>
    </citation>
    <scope>NUCLEOTIDE SEQUENCE [LARGE SCALE GENOMIC DNA]</scope>
    <source>
        <strain evidence="7 8">DSM 41452</strain>
    </source>
</reference>
<dbReference type="FunFam" id="3.40.50.980:FF:000002">
    <property type="entry name" value="Enterobactin synthetase component F"/>
    <property type="match status" value="1"/>
</dbReference>
<dbReference type="AlphaFoldDB" id="A0A514JYY9"/>
<dbReference type="CDD" id="cd17646">
    <property type="entry name" value="A_NRPS_AB3403-like"/>
    <property type="match status" value="1"/>
</dbReference>
<dbReference type="Pfam" id="PF00668">
    <property type="entry name" value="Condensation"/>
    <property type="match status" value="1"/>
</dbReference>
<accession>A0A514JYY9</accession>
<proteinExistence type="inferred from homology"/>
<dbReference type="PANTHER" id="PTHR45527:SF1">
    <property type="entry name" value="FATTY ACID SYNTHASE"/>
    <property type="match status" value="1"/>
</dbReference>